<organism evidence="2 3">
    <name type="scientific">Nitrospira japonica</name>
    <dbReference type="NCBI Taxonomy" id="1325564"/>
    <lineage>
        <taxon>Bacteria</taxon>
        <taxon>Pseudomonadati</taxon>
        <taxon>Nitrospirota</taxon>
        <taxon>Nitrospiria</taxon>
        <taxon>Nitrospirales</taxon>
        <taxon>Nitrospiraceae</taxon>
        <taxon>Nitrospira</taxon>
    </lineage>
</organism>
<keyword evidence="3" id="KW-1185">Reference proteome</keyword>
<feature type="chain" id="PRO_5012031789" description="Lipoprotein SmpA/OmlA domain-containing protein" evidence="1">
    <location>
        <begin position="21"/>
        <end position="125"/>
    </location>
</feature>
<sequence>MKTAMVAALFGLLVVGSSCTVLVSKETRYLKAAKDHATQEQVHARLGEPKYTSVTTDGEPIWVYQVLFVDTGVNNQWGTPGAWCDEYVLTFDKQGILRDWTHKSEGHGGETMPTYCVRDGFKPPA</sequence>
<accession>A0A1W1I6M1</accession>
<gene>
    <name evidence="2" type="ORF">NSJP_2506</name>
</gene>
<dbReference type="STRING" id="1325564.NSJP_2506"/>
<dbReference type="OrthoDB" id="9809882at2"/>
<name>A0A1W1I6M1_9BACT</name>
<reference evidence="2 3" key="1">
    <citation type="submission" date="2017-03" db="EMBL/GenBank/DDBJ databases">
        <authorList>
            <person name="Afonso C.L."/>
            <person name="Miller P.J."/>
            <person name="Scott M.A."/>
            <person name="Spackman E."/>
            <person name="Goraichik I."/>
            <person name="Dimitrov K.M."/>
            <person name="Suarez D.L."/>
            <person name="Swayne D.E."/>
        </authorList>
    </citation>
    <scope>NUCLEOTIDE SEQUENCE [LARGE SCALE GENOMIC DNA]</scope>
    <source>
        <strain evidence="2">Genome sequencing of Nitrospira japonica strain NJ11</strain>
    </source>
</reference>
<dbReference type="Proteomes" id="UP000192042">
    <property type="component" value="Chromosome I"/>
</dbReference>
<proteinExistence type="predicted"/>
<protein>
    <recommendedName>
        <fullName evidence="4">Lipoprotein SmpA/OmlA domain-containing protein</fullName>
    </recommendedName>
</protein>
<evidence type="ECO:0000313" key="3">
    <source>
        <dbReference type="Proteomes" id="UP000192042"/>
    </source>
</evidence>
<evidence type="ECO:0000313" key="2">
    <source>
        <dbReference type="EMBL" id="SLM48678.1"/>
    </source>
</evidence>
<feature type="signal peptide" evidence="1">
    <location>
        <begin position="1"/>
        <end position="20"/>
    </location>
</feature>
<dbReference type="KEGG" id="nja:NSJP_2506"/>
<dbReference type="AlphaFoldDB" id="A0A1W1I6M1"/>
<evidence type="ECO:0008006" key="4">
    <source>
        <dbReference type="Google" id="ProtNLM"/>
    </source>
</evidence>
<dbReference type="RefSeq" id="WP_155970119.1">
    <property type="nucleotide sequence ID" value="NZ_LT828648.1"/>
</dbReference>
<dbReference type="PROSITE" id="PS51257">
    <property type="entry name" value="PROKAR_LIPOPROTEIN"/>
    <property type="match status" value="1"/>
</dbReference>
<evidence type="ECO:0000256" key="1">
    <source>
        <dbReference type="SAM" id="SignalP"/>
    </source>
</evidence>
<dbReference type="EMBL" id="LT828648">
    <property type="protein sequence ID" value="SLM48678.1"/>
    <property type="molecule type" value="Genomic_DNA"/>
</dbReference>
<keyword evidence="1" id="KW-0732">Signal</keyword>